<evidence type="ECO:0000256" key="4">
    <source>
        <dbReference type="ARBA" id="ARBA00022544"/>
    </source>
</evidence>
<keyword evidence="4" id="KW-0309">Germination</keyword>
<evidence type="ECO:0000313" key="9">
    <source>
        <dbReference type="EMBL" id="EGL83067.1"/>
    </source>
</evidence>
<feature type="transmembrane region" description="Helical" evidence="8">
    <location>
        <begin position="125"/>
        <end position="143"/>
    </location>
</feature>
<feature type="transmembrane region" description="Helical" evidence="8">
    <location>
        <begin position="43"/>
        <end position="64"/>
    </location>
</feature>
<evidence type="ECO:0000313" key="11">
    <source>
        <dbReference type="Proteomes" id="UP000010716"/>
    </source>
</evidence>
<dbReference type="NCBIfam" id="TIGR00912">
    <property type="entry name" value="2A0309"/>
    <property type="match status" value="1"/>
</dbReference>
<evidence type="ECO:0000256" key="8">
    <source>
        <dbReference type="SAM" id="Phobius"/>
    </source>
</evidence>
<evidence type="ECO:0000256" key="2">
    <source>
        <dbReference type="ARBA" id="ARBA00007998"/>
    </source>
</evidence>
<organism evidence="9 11">
    <name type="scientific">Caldalkalibacillus thermarum (strain TA2.A1)</name>
    <dbReference type="NCBI Taxonomy" id="986075"/>
    <lineage>
        <taxon>Bacteria</taxon>
        <taxon>Bacillati</taxon>
        <taxon>Bacillota</taxon>
        <taxon>Bacilli</taxon>
        <taxon>Bacillales</taxon>
        <taxon>Bacillaceae</taxon>
        <taxon>Caldalkalibacillus</taxon>
    </lineage>
</organism>
<reference evidence="10 12" key="2">
    <citation type="journal article" date="2020" name="Extremophiles">
        <title>Genomic analysis of Caldalkalibacillus thermarum TA2.A1 reveals aerobic alkaliphilic metabolism and evolutionary hallmarks linking alkaliphilic bacteria and plant life.</title>
        <authorList>
            <person name="de Jong S.I."/>
            <person name="van den Broek M.A."/>
            <person name="Merkel A.Y."/>
            <person name="de la Torre Cortes P."/>
            <person name="Kalamorz F."/>
            <person name="Cook G.M."/>
            <person name="van Loosdrecht M.C.M."/>
            <person name="McMillan D.G.G."/>
        </authorList>
    </citation>
    <scope>NUCLEOTIDE SEQUENCE [LARGE SCALE GENOMIC DNA]</scope>
    <source>
        <strain evidence="10 12">TA2.A1</strain>
    </source>
</reference>
<proteinExistence type="inferred from homology"/>
<evidence type="ECO:0000256" key="6">
    <source>
        <dbReference type="ARBA" id="ARBA00022989"/>
    </source>
</evidence>
<keyword evidence="6 8" id="KW-1133">Transmembrane helix</keyword>
<keyword evidence="12" id="KW-1185">Reference proteome</keyword>
<feature type="transmembrane region" description="Helical" evidence="8">
    <location>
        <begin position="190"/>
        <end position="209"/>
    </location>
</feature>
<evidence type="ECO:0000313" key="12">
    <source>
        <dbReference type="Proteomes" id="UP000825179"/>
    </source>
</evidence>
<keyword evidence="5 8" id="KW-0812">Transmembrane</keyword>
<feature type="transmembrane region" description="Helical" evidence="8">
    <location>
        <begin position="85"/>
        <end position="105"/>
    </location>
</feature>
<protein>
    <submittedName>
        <fullName evidence="9">Spore germination protein</fullName>
    </submittedName>
</protein>
<dbReference type="PANTHER" id="PTHR34975:SF2">
    <property type="entry name" value="SPORE GERMINATION PROTEIN A2"/>
    <property type="match status" value="1"/>
</dbReference>
<accession>F5L6F7</accession>
<dbReference type="AlphaFoldDB" id="F5L6F7"/>
<evidence type="ECO:0000256" key="3">
    <source>
        <dbReference type="ARBA" id="ARBA00022448"/>
    </source>
</evidence>
<keyword evidence="3" id="KW-0813">Transport</keyword>
<reference evidence="10" key="3">
    <citation type="submission" date="2021-08" db="EMBL/GenBank/DDBJ databases">
        <authorList>
            <person name="de Jong S."/>
            <person name="van den Broek M."/>
            <person name="Merkel A."/>
            <person name="de la Torre Cortes P."/>
            <person name="Kalamorz F."/>
            <person name="Cook G."/>
            <person name="van Loosdrecht M."/>
            <person name="McMillan D."/>
        </authorList>
    </citation>
    <scope>NUCLEOTIDE SEQUENCE</scope>
    <source>
        <strain evidence="10">TA2.A1</strain>
    </source>
</reference>
<reference evidence="9 11" key="1">
    <citation type="journal article" date="2011" name="J. Bacteriol.">
        <title>Draft genome sequence of the thermoalkaliphilic Caldalkalibacillus thermarum strain TA2.A1.</title>
        <authorList>
            <person name="Kalamorz F."/>
            <person name="Keis S."/>
            <person name="McMillan D.G."/>
            <person name="Olsson K."/>
            <person name="Stanton J.A."/>
            <person name="Stockwell P."/>
            <person name="Black M.A."/>
            <person name="Klingeman D.M."/>
            <person name="Land M.L."/>
            <person name="Han C.S."/>
            <person name="Martin S.L."/>
            <person name="Becher S.A."/>
            <person name="Peddie C.J."/>
            <person name="Morgan H.W."/>
            <person name="Matthies D."/>
            <person name="Preiss L."/>
            <person name="Meier T."/>
            <person name="Brown S.D."/>
            <person name="Cook G.M."/>
        </authorList>
    </citation>
    <scope>NUCLEOTIDE SEQUENCE [LARGE SCALE GENOMIC DNA]</scope>
    <source>
        <strain evidence="9 11">TA2.A1</strain>
    </source>
</reference>
<dbReference type="PANTHER" id="PTHR34975">
    <property type="entry name" value="SPORE GERMINATION PROTEIN A2"/>
    <property type="match status" value="1"/>
</dbReference>
<feature type="transmembrane region" description="Helical" evidence="8">
    <location>
        <begin position="309"/>
        <end position="327"/>
    </location>
</feature>
<dbReference type="GO" id="GO:0016020">
    <property type="term" value="C:membrane"/>
    <property type="evidence" value="ECO:0007669"/>
    <property type="project" value="UniProtKB-SubCell"/>
</dbReference>
<dbReference type="Proteomes" id="UP000010716">
    <property type="component" value="Unassembled WGS sequence"/>
</dbReference>
<comment type="similarity">
    <text evidence="2">Belongs to the amino acid-polyamine-organocation (APC) superfamily. Spore germination protein (SGP) (TC 2.A.3.9) family.</text>
</comment>
<dbReference type="Proteomes" id="UP000825179">
    <property type="component" value="Chromosome"/>
</dbReference>
<feature type="transmembrane region" description="Helical" evidence="8">
    <location>
        <begin position="150"/>
        <end position="170"/>
    </location>
</feature>
<evidence type="ECO:0000256" key="1">
    <source>
        <dbReference type="ARBA" id="ARBA00004141"/>
    </source>
</evidence>
<dbReference type="EMBL" id="AFCE01000127">
    <property type="protein sequence ID" value="EGL83067.1"/>
    <property type="molecule type" value="Genomic_DNA"/>
</dbReference>
<feature type="transmembrane region" description="Helical" evidence="8">
    <location>
        <begin position="275"/>
        <end position="297"/>
    </location>
</feature>
<dbReference type="eggNOG" id="COG0531">
    <property type="taxonomic scope" value="Bacteria"/>
</dbReference>
<dbReference type="OrthoDB" id="2716906at2"/>
<feature type="transmembrane region" description="Helical" evidence="8">
    <location>
        <begin position="12"/>
        <end position="31"/>
    </location>
</feature>
<dbReference type="EMBL" id="CP082237">
    <property type="protein sequence ID" value="QZT34904.1"/>
    <property type="molecule type" value="Genomic_DNA"/>
</dbReference>
<gene>
    <name evidence="9" type="ORF">CathTA2_1407</name>
    <name evidence="10" type="ORF">HUR95_06550</name>
</gene>
<dbReference type="RefSeq" id="WP_007504331.1">
    <property type="nucleotide sequence ID" value="NZ_AFCE01000127.1"/>
</dbReference>
<dbReference type="GO" id="GO:0009847">
    <property type="term" value="P:spore germination"/>
    <property type="evidence" value="ECO:0007669"/>
    <property type="project" value="InterPro"/>
</dbReference>
<dbReference type="InterPro" id="IPR004761">
    <property type="entry name" value="Spore_GerAB"/>
</dbReference>
<keyword evidence="7 8" id="KW-0472">Membrane</keyword>
<name>F5L6F7_CALTT</name>
<sequence>MNNQFNYKISPLEMSISIMTMLIGVSVLVMPSRLAETMNSPDGWISIMISGLAVAGLVTLYTRLQRRFPGQTLMGYFRQGILGKWWALLMGMGFVLYFVGVAAYLVRTLVFVVQMYVLDQTPSEAIASLFLLTTTYAVSKGLQGIIHLNLLFLPVTLFIGLGILSFNLPAMELANLLPVLGEGLSPVLKGVKEMIVPFLGVEILFFFMAHMTANHLRATPLNAGILVVTLIYVMVTVMSYAVFSLEAVKVIAFPTVELAKEVEVPGGFFERLESLMITIWIMTIFNAAAVSQYLTVTIINDQFLPHTKLAWLPSLITFVIFIIAFVPKSITELFTFTEWVGWLGAALFFLGVGSGYVSVWVRNKTATWNMTEGSDK</sequence>
<dbReference type="KEGG" id="cthu:HUR95_06550"/>
<feature type="transmembrane region" description="Helical" evidence="8">
    <location>
        <begin position="339"/>
        <end position="361"/>
    </location>
</feature>
<feature type="transmembrane region" description="Helical" evidence="8">
    <location>
        <begin position="221"/>
        <end position="243"/>
    </location>
</feature>
<evidence type="ECO:0000256" key="5">
    <source>
        <dbReference type="ARBA" id="ARBA00022692"/>
    </source>
</evidence>
<comment type="subcellular location">
    <subcellularLocation>
        <location evidence="1">Membrane</location>
        <topology evidence="1">Multi-pass membrane protein</topology>
    </subcellularLocation>
</comment>
<evidence type="ECO:0000313" key="10">
    <source>
        <dbReference type="EMBL" id="QZT34904.1"/>
    </source>
</evidence>
<dbReference type="Pfam" id="PF03845">
    <property type="entry name" value="Spore_permease"/>
    <property type="match status" value="1"/>
</dbReference>
<evidence type="ECO:0000256" key="7">
    <source>
        <dbReference type="ARBA" id="ARBA00023136"/>
    </source>
</evidence>